<dbReference type="Proteomes" id="UP000248553">
    <property type="component" value="Unassembled WGS sequence"/>
</dbReference>
<name>A0A328BM09_9BACT</name>
<reference evidence="3" key="1">
    <citation type="submission" date="2018-05" db="EMBL/GenBank/DDBJ databases">
        <authorList>
            <person name="Nie L."/>
        </authorList>
    </citation>
    <scope>NUCLEOTIDE SEQUENCE [LARGE SCALE GENOMIC DNA]</scope>
    <source>
        <strain evidence="3">NL</strain>
    </source>
</reference>
<comment type="caution">
    <text evidence="2">The sequence shown here is derived from an EMBL/GenBank/DDBJ whole genome shotgun (WGS) entry which is preliminary data.</text>
</comment>
<keyword evidence="3" id="KW-1185">Reference proteome</keyword>
<feature type="transmembrane region" description="Helical" evidence="1">
    <location>
        <begin position="41"/>
        <end position="66"/>
    </location>
</feature>
<dbReference type="RefSeq" id="WP_111478437.1">
    <property type="nucleotide sequence ID" value="NZ_QHKM01000003.1"/>
</dbReference>
<accession>A0A328BM09</accession>
<keyword evidence="1" id="KW-0472">Membrane</keyword>
<proteinExistence type="predicted"/>
<feature type="transmembrane region" description="Helical" evidence="1">
    <location>
        <begin position="78"/>
        <end position="101"/>
    </location>
</feature>
<keyword evidence="1" id="KW-1133">Transmembrane helix</keyword>
<sequence length="105" mass="11089">MLLLLSGSCTGFWAAVFFLGSEETMARMVQADGLLKIFALRWLGFAAFGGLCAPGLGLLSWAGRALGLGHGWARPKQVFRLALVLQLVWALLGCLVFAYAAGTAG</sequence>
<keyword evidence="1" id="KW-0812">Transmembrane</keyword>
<evidence type="ECO:0000313" key="2">
    <source>
        <dbReference type="EMBL" id="RAK67016.1"/>
    </source>
</evidence>
<evidence type="ECO:0000256" key="1">
    <source>
        <dbReference type="SAM" id="Phobius"/>
    </source>
</evidence>
<protein>
    <submittedName>
        <fullName evidence="2">Uncharacterized protein</fullName>
    </submittedName>
</protein>
<dbReference type="EMBL" id="QHKM01000003">
    <property type="protein sequence ID" value="RAK67016.1"/>
    <property type="molecule type" value="Genomic_DNA"/>
</dbReference>
<gene>
    <name evidence="2" type="ORF">DLM85_12510</name>
</gene>
<dbReference type="AlphaFoldDB" id="A0A328BM09"/>
<evidence type="ECO:0000313" key="3">
    <source>
        <dbReference type="Proteomes" id="UP000248553"/>
    </source>
</evidence>
<organism evidence="2 3">
    <name type="scientific">Hymenobacter edaphi</name>
    <dbReference type="NCBI Taxonomy" id="2211146"/>
    <lineage>
        <taxon>Bacteria</taxon>
        <taxon>Pseudomonadati</taxon>
        <taxon>Bacteroidota</taxon>
        <taxon>Cytophagia</taxon>
        <taxon>Cytophagales</taxon>
        <taxon>Hymenobacteraceae</taxon>
        <taxon>Hymenobacter</taxon>
    </lineage>
</organism>